<organism evidence="2 3">
    <name type="scientific">Caldimonas brevitalea</name>
    <dbReference type="NCBI Taxonomy" id="413882"/>
    <lineage>
        <taxon>Bacteria</taxon>
        <taxon>Pseudomonadati</taxon>
        <taxon>Pseudomonadota</taxon>
        <taxon>Betaproteobacteria</taxon>
        <taxon>Burkholderiales</taxon>
        <taxon>Sphaerotilaceae</taxon>
        <taxon>Caldimonas</taxon>
    </lineage>
</organism>
<dbReference type="PROSITE" id="PS51819">
    <property type="entry name" value="VOC"/>
    <property type="match status" value="1"/>
</dbReference>
<gene>
    <name evidence="2" type="ORF">AAW51_1714</name>
</gene>
<accession>A0A0G3BPB5</accession>
<reference evidence="2 3" key="1">
    <citation type="submission" date="2015-05" db="EMBL/GenBank/DDBJ databases">
        <authorList>
            <person name="Tang B."/>
            <person name="Yu Y."/>
        </authorList>
    </citation>
    <scope>NUCLEOTIDE SEQUENCE [LARGE SCALE GENOMIC DNA]</scope>
    <source>
        <strain evidence="2 3">DSM 7029</strain>
    </source>
</reference>
<feature type="domain" description="VOC" evidence="1">
    <location>
        <begin position="11"/>
        <end position="136"/>
    </location>
</feature>
<dbReference type="EMBL" id="CP011371">
    <property type="protein sequence ID" value="AKJ28405.1"/>
    <property type="molecule type" value="Genomic_DNA"/>
</dbReference>
<dbReference type="AlphaFoldDB" id="A0A0G3BPB5"/>
<dbReference type="KEGG" id="pbh:AAW51_1714"/>
<dbReference type="InterPro" id="IPR004360">
    <property type="entry name" value="Glyas_Fos-R_dOase_dom"/>
</dbReference>
<keyword evidence="3" id="KW-1185">Reference proteome</keyword>
<name>A0A0G3BPB5_9BURK</name>
<dbReference type="PANTHER" id="PTHR34109:SF1">
    <property type="entry name" value="VOC DOMAIN-CONTAINING PROTEIN"/>
    <property type="match status" value="1"/>
</dbReference>
<dbReference type="RefSeq" id="WP_047194268.1">
    <property type="nucleotide sequence ID" value="NZ_CP011371.1"/>
</dbReference>
<dbReference type="STRING" id="413882.AAW51_1714"/>
<dbReference type="Proteomes" id="UP000035352">
    <property type="component" value="Chromosome"/>
</dbReference>
<dbReference type="Pfam" id="PF00903">
    <property type="entry name" value="Glyoxalase"/>
    <property type="match status" value="1"/>
</dbReference>
<sequence>MSQAVKAIPDGYTSITPYLTIKGAADAIEFYKKAFGAVENMRMNMPGGLIAHAEISIGGSVVMLHDESPQWNALSPATIGDSGTTLMLYVDNVDAVVERAVAAGATLTMEVADQFYGDRSGSVKDPFGHKWHIATHVEDVPPDELERRAAQLFAQPA</sequence>
<dbReference type="SUPFAM" id="SSF54593">
    <property type="entry name" value="Glyoxalase/Bleomycin resistance protein/Dihydroxybiphenyl dioxygenase"/>
    <property type="match status" value="1"/>
</dbReference>
<protein>
    <submittedName>
        <fullName evidence="2">Glyoxalase</fullName>
    </submittedName>
</protein>
<dbReference type="InterPro" id="IPR029068">
    <property type="entry name" value="Glyas_Bleomycin-R_OHBP_Dase"/>
</dbReference>
<evidence type="ECO:0000313" key="3">
    <source>
        <dbReference type="Proteomes" id="UP000035352"/>
    </source>
</evidence>
<dbReference type="OrthoDB" id="9795306at2"/>
<proteinExistence type="predicted"/>
<dbReference type="CDD" id="cd07246">
    <property type="entry name" value="VOC_like"/>
    <property type="match status" value="1"/>
</dbReference>
<dbReference type="Gene3D" id="3.30.720.110">
    <property type="match status" value="1"/>
</dbReference>
<dbReference type="PANTHER" id="PTHR34109">
    <property type="entry name" value="BNAUNNG04460D PROTEIN-RELATED"/>
    <property type="match status" value="1"/>
</dbReference>
<evidence type="ECO:0000259" key="1">
    <source>
        <dbReference type="PROSITE" id="PS51819"/>
    </source>
</evidence>
<evidence type="ECO:0000313" key="2">
    <source>
        <dbReference type="EMBL" id="AKJ28405.1"/>
    </source>
</evidence>
<dbReference type="Gene3D" id="3.30.720.120">
    <property type="match status" value="1"/>
</dbReference>
<dbReference type="InterPro" id="IPR037523">
    <property type="entry name" value="VOC_core"/>
</dbReference>
<dbReference type="PATRIC" id="fig|413882.6.peg.1800"/>